<evidence type="ECO:0000256" key="1">
    <source>
        <dbReference type="SAM" id="Coils"/>
    </source>
</evidence>
<dbReference type="InterPro" id="IPR025006">
    <property type="entry name" value="DUF3900"/>
</dbReference>
<gene>
    <name evidence="3" type="ORF">P6P90_08580</name>
</gene>
<sequence length="356" mass="41390">MDFQINYLSFYVVHVEGKGEQTTKYYKHFQTLDEIEYEASPLKDFLDGELAKIVKRKVERHPKGEQAPTKIGYFITEEGHGLDSNPNFNVFQRVRYANTKEAFQLASEILASSYTDTSAVRGGVLLVASAKLHKYFDEPFMFIMKCDFEPKVASISDEATLIRNVEMAITTKNMKSIQYPYMPEEGMMEERELKIHQSSHARYFEDFLKFVQYEQSMPEIVKNQVMTMVYDRMENVYEEESEERQQFEEAMEIWSASPKREMMEHFSTEEVMEAAAQIVEYAPEVELKLKADHISVKGLLADFGEQIHIAKVNDKYVLMIEADMLTFEKGFSPIEFLKPDELEKVISKIALKTSTY</sequence>
<dbReference type="InterPro" id="IPR025012">
    <property type="entry name" value="DUF3898"/>
</dbReference>
<feature type="coiled-coil region" evidence="1">
    <location>
        <begin position="230"/>
        <end position="257"/>
    </location>
</feature>
<evidence type="ECO:0000259" key="2">
    <source>
        <dbReference type="Pfam" id="PF13037"/>
    </source>
</evidence>
<keyword evidence="4" id="KW-1185">Reference proteome</keyword>
<keyword evidence="1" id="KW-0175">Coiled coil</keyword>
<organism evidence="3 4">
    <name type="scientific">Ectobacillus antri</name>
    <dbReference type="NCBI Taxonomy" id="2486280"/>
    <lineage>
        <taxon>Bacteria</taxon>
        <taxon>Bacillati</taxon>
        <taxon>Bacillota</taxon>
        <taxon>Bacilli</taxon>
        <taxon>Bacillales</taxon>
        <taxon>Bacillaceae</taxon>
        <taxon>Ectobacillus</taxon>
    </lineage>
</organism>
<reference evidence="3 4" key="1">
    <citation type="submission" date="2023-04" db="EMBL/GenBank/DDBJ databases">
        <title>Ectobacillus antri isolated from activated sludge.</title>
        <authorList>
            <person name="Yan P."/>
            <person name="Liu X."/>
        </authorList>
    </citation>
    <scope>NUCLEOTIDE SEQUENCE [LARGE SCALE GENOMIC DNA]</scope>
    <source>
        <strain evidence="3 4">C18H</strain>
    </source>
</reference>
<name>A0ABT6H483_9BACI</name>
<proteinExistence type="predicted"/>
<dbReference type="Proteomes" id="UP001218246">
    <property type="component" value="Unassembled WGS sequence"/>
</dbReference>
<protein>
    <submittedName>
        <fullName evidence="3">DUF3900 domain-containing protein</fullName>
    </submittedName>
</protein>
<feature type="domain" description="DUF3898" evidence="2">
    <location>
        <begin position="261"/>
        <end position="349"/>
    </location>
</feature>
<comment type="caution">
    <text evidence="3">The sequence shown here is derived from an EMBL/GenBank/DDBJ whole genome shotgun (WGS) entry which is preliminary data.</text>
</comment>
<dbReference type="Pfam" id="PF13037">
    <property type="entry name" value="DUF3898"/>
    <property type="match status" value="1"/>
</dbReference>
<dbReference type="EMBL" id="JARULN010000006">
    <property type="protein sequence ID" value="MDG5754029.1"/>
    <property type="molecule type" value="Genomic_DNA"/>
</dbReference>
<accession>A0ABT6H483</accession>
<evidence type="ECO:0000313" key="3">
    <source>
        <dbReference type="EMBL" id="MDG5754029.1"/>
    </source>
</evidence>
<evidence type="ECO:0000313" key="4">
    <source>
        <dbReference type="Proteomes" id="UP001218246"/>
    </source>
</evidence>
<dbReference type="Pfam" id="PF13039">
    <property type="entry name" value="DUF3900"/>
    <property type="match status" value="1"/>
</dbReference>
<dbReference type="RefSeq" id="WP_278018145.1">
    <property type="nucleotide sequence ID" value="NZ_JARRRY010000005.1"/>
</dbReference>